<dbReference type="WBParaSite" id="TREG1_37630.1">
    <property type="protein sequence ID" value="TREG1_37630.1"/>
    <property type="gene ID" value="TREG1_37630"/>
</dbReference>
<name>A0AA85JP11_TRIRE</name>
<evidence type="ECO:0000313" key="1">
    <source>
        <dbReference type="Proteomes" id="UP000050795"/>
    </source>
</evidence>
<dbReference type="SMART" id="SM00696">
    <property type="entry name" value="DM9"/>
    <property type="match status" value="2"/>
</dbReference>
<protein>
    <recommendedName>
        <fullName evidence="3">DUF3421 domain-containing protein</fullName>
    </recommendedName>
</protein>
<reference evidence="1" key="1">
    <citation type="submission" date="2022-06" db="EMBL/GenBank/DDBJ databases">
        <authorList>
            <person name="Berger JAMES D."/>
            <person name="Berger JAMES D."/>
        </authorList>
    </citation>
    <scope>NUCLEOTIDE SEQUENCE [LARGE SCALE GENOMIC DNA]</scope>
</reference>
<dbReference type="PANTHER" id="PTHR31649:SF1">
    <property type="entry name" value="FARNESOIC ACID O-METHYL TRANSFERASE DOMAIN-CONTAINING PROTEIN"/>
    <property type="match status" value="1"/>
</dbReference>
<dbReference type="Pfam" id="PF11901">
    <property type="entry name" value="DM9"/>
    <property type="match status" value="1"/>
</dbReference>
<dbReference type="PANTHER" id="PTHR31649">
    <property type="entry name" value="AGAP009604-PA"/>
    <property type="match status" value="1"/>
</dbReference>
<organism evidence="1 2">
    <name type="scientific">Trichobilharzia regenti</name>
    <name type="common">Nasal bird schistosome</name>
    <dbReference type="NCBI Taxonomy" id="157069"/>
    <lineage>
        <taxon>Eukaryota</taxon>
        <taxon>Metazoa</taxon>
        <taxon>Spiralia</taxon>
        <taxon>Lophotrochozoa</taxon>
        <taxon>Platyhelminthes</taxon>
        <taxon>Trematoda</taxon>
        <taxon>Digenea</taxon>
        <taxon>Strigeidida</taxon>
        <taxon>Schistosomatoidea</taxon>
        <taxon>Schistosomatidae</taxon>
        <taxon>Trichobilharzia</taxon>
    </lineage>
</organism>
<keyword evidence="1" id="KW-1185">Reference proteome</keyword>
<dbReference type="AlphaFoldDB" id="A0AA85JP11"/>
<sequence length="155" mass="16912">MAKVGNGVQIPLSWVHEHGGAFPKNSLKADEGIYVARCRINDDLLVGKFVSTYGKAYCPHEGKELEFTDYELLCDSGIPGCREGYEWIMMNGGDVPENAVVGGIDRYGAPLYVVRGRIQGETCVGKLLQGEGNASFAWGGDEHKIAEYDVLVLKN</sequence>
<accession>A0AA85JP11</accession>
<evidence type="ECO:0000313" key="2">
    <source>
        <dbReference type="WBParaSite" id="TREG1_37630.1"/>
    </source>
</evidence>
<evidence type="ECO:0008006" key="3">
    <source>
        <dbReference type="Google" id="ProtNLM"/>
    </source>
</evidence>
<dbReference type="Proteomes" id="UP000050795">
    <property type="component" value="Unassembled WGS sequence"/>
</dbReference>
<proteinExistence type="predicted"/>
<dbReference type="InterPro" id="IPR006616">
    <property type="entry name" value="DM9_repeat"/>
</dbReference>
<reference evidence="2" key="2">
    <citation type="submission" date="2023-11" db="UniProtKB">
        <authorList>
            <consortium name="WormBaseParasite"/>
        </authorList>
    </citation>
    <scope>IDENTIFICATION</scope>
</reference>